<feature type="region of interest" description="Disordered" evidence="2">
    <location>
        <begin position="19"/>
        <end position="62"/>
    </location>
</feature>
<name>A0A1Y2ESP8_PROLT</name>
<dbReference type="InterPro" id="IPR009057">
    <property type="entry name" value="Homeodomain-like_sf"/>
</dbReference>
<evidence type="ECO:0000256" key="1">
    <source>
        <dbReference type="ARBA" id="ARBA00023242"/>
    </source>
</evidence>
<dbReference type="InterPro" id="IPR052450">
    <property type="entry name" value="TRBD-Containing_Protein"/>
</dbReference>
<dbReference type="PROSITE" id="PS51294">
    <property type="entry name" value="HTH_MYB"/>
    <property type="match status" value="1"/>
</dbReference>
<dbReference type="OrthoDB" id="608866at2759"/>
<dbReference type="SMART" id="SM00717">
    <property type="entry name" value="SANT"/>
    <property type="match status" value="1"/>
</dbReference>
<protein>
    <submittedName>
        <fullName evidence="5">Uncharacterized protein</fullName>
    </submittedName>
</protein>
<dbReference type="CDD" id="cd11660">
    <property type="entry name" value="SANT_TRF"/>
    <property type="match status" value="1"/>
</dbReference>
<organism evidence="5 6">
    <name type="scientific">Protomyces lactucae-debilis</name>
    <dbReference type="NCBI Taxonomy" id="2754530"/>
    <lineage>
        <taxon>Eukaryota</taxon>
        <taxon>Fungi</taxon>
        <taxon>Dikarya</taxon>
        <taxon>Ascomycota</taxon>
        <taxon>Taphrinomycotina</taxon>
        <taxon>Taphrinomycetes</taxon>
        <taxon>Taphrinales</taxon>
        <taxon>Protomycetaceae</taxon>
        <taxon>Protomyces</taxon>
    </lineage>
</organism>
<evidence type="ECO:0000259" key="3">
    <source>
        <dbReference type="PROSITE" id="PS50090"/>
    </source>
</evidence>
<dbReference type="Pfam" id="PF00249">
    <property type="entry name" value="Myb_DNA-binding"/>
    <property type="match status" value="1"/>
</dbReference>
<dbReference type="STRING" id="56484.A0A1Y2ESP8"/>
<sequence>MDSSAQPLTHMGLEHFYPASLATSPIAPPQQKRRSSSCQPKPSTKEHLKGVPSPKPVMDAEGNIVYRRERRAFTADEDIRLIKGFERHGPSWTKIQRDPELDFGTRRSTDLRDRFRNAFPAQYAAAGFKARPPKSTSKRSRTTSQGSTSSLPSPVQQPAALASDVPVHWAPISYQSSSSNASSTDMNPIVKDRRAASQAQRSMSLDSGFYSGASGSNTHLETWPEYYGGYAMPAPQQLPLPSLMPQSSLPLLNNYANPLFDPAQPMAPIIQDDDGMSQFWQAGALTNPYQVDDLSLRYAGMHPYLQ</sequence>
<feature type="region of interest" description="Disordered" evidence="2">
    <location>
        <begin position="123"/>
        <end position="160"/>
    </location>
</feature>
<evidence type="ECO:0000259" key="4">
    <source>
        <dbReference type="PROSITE" id="PS51294"/>
    </source>
</evidence>
<evidence type="ECO:0000313" key="6">
    <source>
        <dbReference type="Proteomes" id="UP000193685"/>
    </source>
</evidence>
<accession>A0A1Y2ESP8</accession>
<keyword evidence="1" id="KW-0539">Nucleus</keyword>
<dbReference type="PANTHER" id="PTHR46734:SF1">
    <property type="entry name" value="TELOMERIC REPEAT-BINDING FACTOR 1"/>
    <property type="match status" value="1"/>
</dbReference>
<feature type="domain" description="Myb-like" evidence="3">
    <location>
        <begin position="65"/>
        <end position="119"/>
    </location>
</feature>
<dbReference type="PROSITE" id="PS50090">
    <property type="entry name" value="MYB_LIKE"/>
    <property type="match status" value="1"/>
</dbReference>
<feature type="domain" description="HTH myb-type" evidence="4">
    <location>
        <begin position="70"/>
        <end position="123"/>
    </location>
</feature>
<dbReference type="Gene3D" id="1.10.10.60">
    <property type="entry name" value="Homeodomain-like"/>
    <property type="match status" value="1"/>
</dbReference>
<dbReference type="AlphaFoldDB" id="A0A1Y2ESP8"/>
<dbReference type="RefSeq" id="XP_040722067.1">
    <property type="nucleotide sequence ID" value="XM_040871667.1"/>
</dbReference>
<dbReference type="PANTHER" id="PTHR46734">
    <property type="entry name" value="TELOMERIC REPEAT-BINDING FACTOR 1 TERF1"/>
    <property type="match status" value="1"/>
</dbReference>
<evidence type="ECO:0000256" key="2">
    <source>
        <dbReference type="SAM" id="MobiDB-lite"/>
    </source>
</evidence>
<dbReference type="Proteomes" id="UP000193685">
    <property type="component" value="Unassembled WGS sequence"/>
</dbReference>
<keyword evidence="6" id="KW-1185">Reference proteome</keyword>
<gene>
    <name evidence="5" type="ORF">BCR37DRAFT_395749</name>
</gene>
<dbReference type="EMBL" id="MCFI01000029">
    <property type="protein sequence ID" value="ORY74593.1"/>
    <property type="molecule type" value="Genomic_DNA"/>
</dbReference>
<dbReference type="SUPFAM" id="SSF46689">
    <property type="entry name" value="Homeodomain-like"/>
    <property type="match status" value="1"/>
</dbReference>
<dbReference type="InterPro" id="IPR001005">
    <property type="entry name" value="SANT/Myb"/>
</dbReference>
<proteinExistence type="predicted"/>
<reference evidence="5 6" key="1">
    <citation type="submission" date="2016-07" db="EMBL/GenBank/DDBJ databases">
        <title>Pervasive Adenine N6-methylation of Active Genes in Fungi.</title>
        <authorList>
            <consortium name="DOE Joint Genome Institute"/>
            <person name="Mondo S.J."/>
            <person name="Dannebaum R.O."/>
            <person name="Kuo R.C."/>
            <person name="Labutti K."/>
            <person name="Haridas S."/>
            <person name="Kuo A."/>
            <person name="Salamov A."/>
            <person name="Ahrendt S.R."/>
            <person name="Lipzen A."/>
            <person name="Sullivan W."/>
            <person name="Andreopoulos W.B."/>
            <person name="Clum A."/>
            <person name="Lindquist E."/>
            <person name="Daum C."/>
            <person name="Ramamoorthy G.K."/>
            <person name="Gryganskyi A."/>
            <person name="Culley D."/>
            <person name="Magnuson J.K."/>
            <person name="James T.Y."/>
            <person name="O'Malley M.A."/>
            <person name="Stajich J.E."/>
            <person name="Spatafora J.W."/>
            <person name="Visel A."/>
            <person name="Grigoriev I.V."/>
        </authorList>
    </citation>
    <scope>NUCLEOTIDE SEQUENCE [LARGE SCALE GENOMIC DNA]</scope>
    <source>
        <strain evidence="5 6">12-1054</strain>
    </source>
</reference>
<evidence type="ECO:0000313" key="5">
    <source>
        <dbReference type="EMBL" id="ORY74593.1"/>
    </source>
</evidence>
<dbReference type="InterPro" id="IPR017930">
    <property type="entry name" value="Myb_dom"/>
</dbReference>
<dbReference type="GeneID" id="63788266"/>
<comment type="caution">
    <text evidence="5">The sequence shown here is derived from an EMBL/GenBank/DDBJ whole genome shotgun (WGS) entry which is preliminary data.</text>
</comment>